<evidence type="ECO:0000313" key="2">
    <source>
        <dbReference type="Proteomes" id="UP001214638"/>
    </source>
</evidence>
<proteinExistence type="predicted"/>
<dbReference type="KEGG" id="bdw:94335342"/>
<reference evidence="1" key="1">
    <citation type="journal article" date="2023" name="Nat. Microbiol.">
        <title>Babesia duncani multi-omics identifies virulence factors and drug targets.</title>
        <authorList>
            <person name="Singh P."/>
            <person name="Lonardi S."/>
            <person name="Liang Q."/>
            <person name="Vydyam P."/>
            <person name="Khabirova E."/>
            <person name="Fang T."/>
            <person name="Gihaz S."/>
            <person name="Thekkiniath J."/>
            <person name="Munshi M."/>
            <person name="Abel S."/>
            <person name="Ciampossin L."/>
            <person name="Batugedara G."/>
            <person name="Gupta M."/>
            <person name="Lu X.M."/>
            <person name="Lenz T."/>
            <person name="Chakravarty S."/>
            <person name="Cornillot E."/>
            <person name="Hu Y."/>
            <person name="Ma W."/>
            <person name="Gonzalez L.M."/>
            <person name="Sanchez S."/>
            <person name="Estrada K."/>
            <person name="Sanchez-Flores A."/>
            <person name="Montero E."/>
            <person name="Harb O.S."/>
            <person name="Le Roch K.G."/>
            <person name="Mamoun C.B."/>
        </authorList>
    </citation>
    <scope>NUCLEOTIDE SEQUENCE</scope>
    <source>
        <strain evidence="1">WA1</strain>
    </source>
</reference>
<dbReference type="Proteomes" id="UP001214638">
    <property type="component" value="Unassembled WGS sequence"/>
</dbReference>
<dbReference type="GeneID" id="94335342"/>
<organism evidence="1 2">
    <name type="scientific">Babesia duncani</name>
    <dbReference type="NCBI Taxonomy" id="323732"/>
    <lineage>
        <taxon>Eukaryota</taxon>
        <taxon>Sar</taxon>
        <taxon>Alveolata</taxon>
        <taxon>Apicomplexa</taxon>
        <taxon>Aconoidasida</taxon>
        <taxon>Piroplasmida</taxon>
        <taxon>Babesiidae</taxon>
        <taxon>Babesia</taxon>
    </lineage>
</organism>
<keyword evidence="2" id="KW-1185">Reference proteome</keyword>
<name>A0AAD9UQM3_9APIC</name>
<sequence>MPVSLFRKYPELTKAAKTCNAKLICECDLDIDKIKSKYKATKNLSKEADPKMVEFALDALEASYNRSYNPLGYQCTQIQI</sequence>
<dbReference type="AlphaFoldDB" id="A0AAD9UQM3"/>
<accession>A0AAD9UQM3</accession>
<evidence type="ECO:0000313" key="1">
    <source>
        <dbReference type="EMBL" id="KAK2198039.1"/>
    </source>
</evidence>
<dbReference type="EMBL" id="JALLKP010000001">
    <property type="protein sequence ID" value="KAK2198039.1"/>
    <property type="molecule type" value="Genomic_DNA"/>
</dbReference>
<dbReference type="RefSeq" id="XP_067804881.1">
    <property type="nucleotide sequence ID" value="XM_067946090.1"/>
</dbReference>
<comment type="caution">
    <text evidence="1">The sequence shown here is derived from an EMBL/GenBank/DDBJ whole genome shotgun (WGS) entry which is preliminary data.</text>
</comment>
<gene>
    <name evidence="1" type="ORF">BdWA1_001044</name>
</gene>
<protein>
    <submittedName>
        <fullName evidence="1">Uncharacterized protein</fullName>
    </submittedName>
</protein>